<evidence type="ECO:0000313" key="2">
    <source>
        <dbReference type="EMBL" id="MCU6705614.1"/>
    </source>
</evidence>
<dbReference type="RefSeq" id="WP_267300906.1">
    <property type="nucleotide sequence ID" value="NZ_JAOQJZ010000005.1"/>
</dbReference>
<comment type="caution">
    <text evidence="2">The sequence shown here is derived from an EMBL/GenBank/DDBJ whole genome shotgun (WGS) entry which is preliminary data.</text>
</comment>
<keyword evidence="3" id="KW-1185">Reference proteome</keyword>
<sequence>MRQHSAGGAHKLHKGDTARQGRQHSTGGAHKLHEGDTARQVRQHSAGERTSSAGRQDTARATVQESRNEGGRLSEVAALAVVVLKTYNQVVIERCKVCVDLLQFLAHFTCFKPCSND</sequence>
<reference evidence="2 3" key="1">
    <citation type="journal article" date="2021" name="ISME Commun">
        <title>Automated analysis of genomic sequences facilitates high-throughput and comprehensive description of bacteria.</title>
        <authorList>
            <person name="Hitch T.C.A."/>
        </authorList>
    </citation>
    <scope>NUCLEOTIDE SEQUENCE [LARGE SCALE GENOMIC DNA]</scope>
    <source>
        <strain evidence="2 3">Sanger_31</strain>
    </source>
</reference>
<dbReference type="AlphaFoldDB" id="A0AAE3LHG2"/>
<name>A0AAE3LHG2_9FIRM</name>
<organism evidence="2 3">
    <name type="scientific">Hominimerdicola aceti</name>
    <dbReference type="NCBI Taxonomy" id="2981726"/>
    <lineage>
        <taxon>Bacteria</taxon>
        <taxon>Bacillati</taxon>
        <taxon>Bacillota</taxon>
        <taxon>Clostridia</taxon>
        <taxon>Eubacteriales</taxon>
        <taxon>Oscillospiraceae</taxon>
        <taxon>Hominimerdicola</taxon>
    </lineage>
</organism>
<protein>
    <submittedName>
        <fullName evidence="2">Uncharacterized protein</fullName>
    </submittedName>
</protein>
<accession>A0AAE3LHG2</accession>
<dbReference type="Proteomes" id="UP001208131">
    <property type="component" value="Unassembled WGS sequence"/>
</dbReference>
<feature type="region of interest" description="Disordered" evidence="1">
    <location>
        <begin position="1"/>
        <end position="71"/>
    </location>
</feature>
<gene>
    <name evidence="2" type="ORF">OCV57_06700</name>
</gene>
<evidence type="ECO:0000313" key="3">
    <source>
        <dbReference type="Proteomes" id="UP001208131"/>
    </source>
</evidence>
<proteinExistence type="predicted"/>
<feature type="compositionally biased region" description="Polar residues" evidence="1">
    <location>
        <begin position="48"/>
        <end position="65"/>
    </location>
</feature>
<dbReference type="EMBL" id="JAOQJZ010000005">
    <property type="protein sequence ID" value="MCU6705614.1"/>
    <property type="molecule type" value="Genomic_DNA"/>
</dbReference>
<evidence type="ECO:0000256" key="1">
    <source>
        <dbReference type="SAM" id="MobiDB-lite"/>
    </source>
</evidence>